<protein>
    <recommendedName>
        <fullName evidence="3">PqqD family protein</fullName>
    </recommendedName>
</protein>
<dbReference type="EMBL" id="JAVSGH010000076">
    <property type="protein sequence ID" value="MDT3728860.1"/>
    <property type="molecule type" value="Genomic_DNA"/>
</dbReference>
<name>A0ABU3I8N5_9ACTN</name>
<proteinExistence type="predicted"/>
<organism evidence="1 2">
    <name type="scientific">Streptomyces althioticus subsp. attaecolombicae</name>
    <dbReference type="NCBI Taxonomy" id="3075534"/>
    <lineage>
        <taxon>Bacteria</taxon>
        <taxon>Bacillati</taxon>
        <taxon>Actinomycetota</taxon>
        <taxon>Actinomycetes</taxon>
        <taxon>Kitasatosporales</taxon>
        <taxon>Streptomycetaceae</taxon>
        <taxon>Streptomyces</taxon>
        <taxon>Streptomyces althioticus group</taxon>
    </lineage>
</organism>
<evidence type="ECO:0008006" key="3">
    <source>
        <dbReference type="Google" id="ProtNLM"/>
    </source>
</evidence>
<reference evidence="1" key="1">
    <citation type="submission" date="2024-05" db="EMBL/GenBank/DDBJ databases">
        <title>30 novel species of actinomycetes from the DSMZ collection.</title>
        <authorList>
            <person name="Nouioui I."/>
        </authorList>
    </citation>
    <scope>NUCLEOTIDE SEQUENCE</scope>
    <source>
        <strain evidence="1">DSM 41972</strain>
    </source>
</reference>
<gene>
    <name evidence="1" type="ORF">ROS62_29920</name>
</gene>
<dbReference type="Proteomes" id="UP001181313">
    <property type="component" value="Unassembled WGS sequence"/>
</dbReference>
<dbReference type="RefSeq" id="WP_139119537.1">
    <property type="nucleotide sequence ID" value="NZ_JAVSGH010000076.1"/>
</dbReference>
<comment type="caution">
    <text evidence="1">The sequence shown here is derived from an EMBL/GenBank/DDBJ whole genome shotgun (WGS) entry which is preliminary data.</text>
</comment>
<accession>A0ABU3I8N5</accession>
<keyword evidence="2" id="KW-1185">Reference proteome</keyword>
<evidence type="ECO:0000313" key="2">
    <source>
        <dbReference type="Proteomes" id="UP001181313"/>
    </source>
</evidence>
<sequence length="94" mass="10122">MQLSLGPATRVTATDGLRFTERDGKTLAVAPGTAGWAVTDDAPTLGLLRRLDREHPLPLGEIEPDVPRDAVMALFRRGLLALDDSVGESANRWS</sequence>
<evidence type="ECO:0000313" key="1">
    <source>
        <dbReference type="EMBL" id="MDT3728860.1"/>
    </source>
</evidence>